<feature type="domain" description="Disease resistance N-terminal" evidence="6">
    <location>
        <begin position="7"/>
        <end position="82"/>
    </location>
</feature>
<evidence type="ECO:0000313" key="8">
    <source>
        <dbReference type="Proteomes" id="UP000541444"/>
    </source>
</evidence>
<comment type="caution">
    <text evidence="7">The sequence shown here is derived from an EMBL/GenBank/DDBJ whole genome shotgun (WGS) entry which is preliminary data.</text>
</comment>
<keyword evidence="4" id="KW-0067">ATP-binding</keyword>
<evidence type="ECO:0000313" key="7">
    <source>
        <dbReference type="EMBL" id="KAF6138065.1"/>
    </source>
</evidence>
<name>A0A7J7L5Z2_9MAGN</name>
<protein>
    <submittedName>
        <fullName evidence="7">Uncharacterized protein</fullName>
    </submittedName>
</protein>
<dbReference type="Proteomes" id="UP000541444">
    <property type="component" value="Unassembled WGS sequence"/>
</dbReference>
<dbReference type="InterPro" id="IPR002182">
    <property type="entry name" value="NB-ARC"/>
</dbReference>
<dbReference type="PANTHER" id="PTHR36766:SF40">
    <property type="entry name" value="DISEASE RESISTANCE PROTEIN RGA3"/>
    <property type="match status" value="1"/>
</dbReference>
<keyword evidence="3" id="KW-0611">Plant defense</keyword>
<evidence type="ECO:0000256" key="2">
    <source>
        <dbReference type="ARBA" id="ARBA00022741"/>
    </source>
</evidence>
<dbReference type="Pfam" id="PF18052">
    <property type="entry name" value="Rx_N"/>
    <property type="match status" value="1"/>
</dbReference>
<dbReference type="Gene3D" id="1.20.5.4130">
    <property type="match status" value="1"/>
</dbReference>
<dbReference type="GO" id="GO:0005524">
    <property type="term" value="F:ATP binding"/>
    <property type="evidence" value="ECO:0007669"/>
    <property type="project" value="UniProtKB-KW"/>
</dbReference>
<dbReference type="Gene3D" id="3.40.50.300">
    <property type="entry name" value="P-loop containing nucleotide triphosphate hydrolases"/>
    <property type="match status" value="1"/>
</dbReference>
<dbReference type="GO" id="GO:0006952">
    <property type="term" value="P:defense response"/>
    <property type="evidence" value="ECO:0007669"/>
    <property type="project" value="UniProtKB-KW"/>
</dbReference>
<accession>A0A7J7L5Z2</accession>
<evidence type="ECO:0000256" key="4">
    <source>
        <dbReference type="ARBA" id="ARBA00022840"/>
    </source>
</evidence>
<dbReference type="SUPFAM" id="SSF52540">
    <property type="entry name" value="P-loop containing nucleoside triphosphate hydrolases"/>
    <property type="match status" value="1"/>
</dbReference>
<evidence type="ECO:0000256" key="1">
    <source>
        <dbReference type="ARBA" id="ARBA00022737"/>
    </source>
</evidence>
<dbReference type="EMBL" id="JACGCM010002617">
    <property type="protein sequence ID" value="KAF6138065.1"/>
    <property type="molecule type" value="Genomic_DNA"/>
</dbReference>
<reference evidence="7 8" key="1">
    <citation type="journal article" date="2020" name="IScience">
        <title>Genome Sequencing of the Endangered Kingdonia uniflora (Circaeasteraceae, Ranunculales) Reveals Potential Mechanisms of Evolutionary Specialization.</title>
        <authorList>
            <person name="Sun Y."/>
            <person name="Deng T."/>
            <person name="Zhang A."/>
            <person name="Moore M.J."/>
            <person name="Landis J.B."/>
            <person name="Lin N."/>
            <person name="Zhang H."/>
            <person name="Zhang X."/>
            <person name="Huang J."/>
            <person name="Zhang X."/>
            <person name="Sun H."/>
            <person name="Wang H."/>
        </authorList>
    </citation>
    <scope>NUCLEOTIDE SEQUENCE [LARGE SCALE GENOMIC DNA]</scope>
    <source>
        <strain evidence="7">TB1705</strain>
        <tissue evidence="7">Leaf</tissue>
    </source>
</reference>
<dbReference type="InterPro" id="IPR041118">
    <property type="entry name" value="Rx_N"/>
</dbReference>
<keyword evidence="1" id="KW-0677">Repeat</keyword>
<dbReference type="PANTHER" id="PTHR36766">
    <property type="entry name" value="PLANT BROAD-SPECTRUM MILDEW RESISTANCE PROTEIN RPW8"/>
    <property type="match status" value="1"/>
</dbReference>
<dbReference type="InterPro" id="IPR027417">
    <property type="entry name" value="P-loop_NTPase"/>
</dbReference>
<keyword evidence="8" id="KW-1185">Reference proteome</keyword>
<dbReference type="Pfam" id="PF00931">
    <property type="entry name" value="NB-ARC"/>
    <property type="match status" value="1"/>
</dbReference>
<dbReference type="AlphaFoldDB" id="A0A7J7L5Z2"/>
<feature type="domain" description="NB-ARC" evidence="5">
    <location>
        <begin position="139"/>
        <end position="218"/>
    </location>
</feature>
<evidence type="ECO:0000259" key="6">
    <source>
        <dbReference type="Pfam" id="PF18052"/>
    </source>
</evidence>
<dbReference type="OrthoDB" id="2018467at2759"/>
<gene>
    <name evidence="7" type="ORF">GIB67_042970</name>
</gene>
<evidence type="ECO:0000256" key="3">
    <source>
        <dbReference type="ARBA" id="ARBA00022821"/>
    </source>
</evidence>
<keyword evidence="2" id="KW-0547">Nucleotide-binding</keyword>
<dbReference type="GO" id="GO:0043531">
    <property type="term" value="F:ADP binding"/>
    <property type="evidence" value="ECO:0007669"/>
    <property type="project" value="InterPro"/>
</dbReference>
<organism evidence="7 8">
    <name type="scientific">Kingdonia uniflora</name>
    <dbReference type="NCBI Taxonomy" id="39325"/>
    <lineage>
        <taxon>Eukaryota</taxon>
        <taxon>Viridiplantae</taxon>
        <taxon>Streptophyta</taxon>
        <taxon>Embryophyta</taxon>
        <taxon>Tracheophyta</taxon>
        <taxon>Spermatophyta</taxon>
        <taxon>Magnoliopsida</taxon>
        <taxon>Ranunculales</taxon>
        <taxon>Circaeasteraceae</taxon>
        <taxon>Kingdonia</taxon>
    </lineage>
</organism>
<proteinExistence type="predicted"/>
<sequence length="287" mass="32013">MSIESLVRKVLKNLKSVSIQEDEDFKHEVEKIQSNLSVIHVALEDAEKPQMNDDEVQHWLGRVKAFASDVNVLLKEFKDDSVGSNSDTKVLMKKKVPFLSPSNPFKTRSKRDLKIKSIKAKLDQLLKELDMLEIFIGREKEKSEILGKLLESVGPEIVSVITIVAPEGLGKTRLAKLIYNENVVESHFDLRIWVSLSKVFNLKNILEEIIKSATKSSNLSLTMGAGEQSLQMDAGVPSLQMNAGVQALQIDAGEQTLQMNAGVQNLHIDVGVQNLQMGAGHKVFRWT</sequence>
<evidence type="ECO:0000259" key="5">
    <source>
        <dbReference type="Pfam" id="PF00931"/>
    </source>
</evidence>